<sequence length="439" mass="48976">MSHNNKKKKRSATTQNTGTSNSARQSATSSNSSSSSIPRVRADAQDSAAILANTLARSLQAMPALGPFLANLPASDLPEFMNNVAATVRNMDQGGASSRWRQASRTLDARKDGAGIDLVELTDRIWPDPVTVHNRLSIIHNHTVMNDVPRQIQEGAAARGKGGMKCEGPGCNKRNPDPREGLLRTNTGEEEKSTVPLLKRCAGCLQVSYCSTICQRQDWERHSSFCKAAQVILERGDLRKDTFTHLVKSVLSNPCLNVLLRSYARDVLDLTRNPSNGLRKNIQITCSFVEENVADLDNVPEAWVLQIKRVKVVDLDASTIDGLDVERELRRRASFFDNPAATNAYEQKQLDLYRRIPEGPRKDDIRDRMFVCNVPVVFTFQSDVEGATAPYSSMERLPWSLMLASPENPQPAFWLLQFNRTAREDMEDNLKTRMARPPV</sequence>
<keyword evidence="2 4" id="KW-0863">Zinc-finger</keyword>
<reference evidence="7 8" key="1">
    <citation type="submission" date="2018-11" db="EMBL/GenBank/DDBJ databases">
        <title>Genome assembly of Steccherinum ochraceum LE-BIN_3174, the white-rot fungus of the Steccherinaceae family (The Residual Polyporoid clade, Polyporales, Basidiomycota).</title>
        <authorList>
            <person name="Fedorova T.V."/>
            <person name="Glazunova O.A."/>
            <person name="Landesman E.O."/>
            <person name="Moiseenko K.V."/>
            <person name="Psurtseva N.V."/>
            <person name="Savinova O.S."/>
            <person name="Shakhova N.V."/>
            <person name="Tyazhelova T.V."/>
            <person name="Vasina D.V."/>
        </authorList>
    </citation>
    <scope>NUCLEOTIDE SEQUENCE [LARGE SCALE GENOMIC DNA]</scope>
    <source>
        <strain evidence="7 8">LE-BIN_3174</strain>
    </source>
</reference>
<keyword evidence="1" id="KW-0479">Metal-binding</keyword>
<dbReference type="EMBL" id="RWJN01000083">
    <property type="protein sequence ID" value="TCD67861.1"/>
    <property type="molecule type" value="Genomic_DNA"/>
</dbReference>
<evidence type="ECO:0000313" key="7">
    <source>
        <dbReference type="EMBL" id="TCD67861.1"/>
    </source>
</evidence>
<evidence type="ECO:0000256" key="5">
    <source>
        <dbReference type="SAM" id="MobiDB-lite"/>
    </source>
</evidence>
<dbReference type="PROSITE" id="PS50865">
    <property type="entry name" value="ZF_MYND_2"/>
    <property type="match status" value="1"/>
</dbReference>
<evidence type="ECO:0000256" key="1">
    <source>
        <dbReference type="ARBA" id="ARBA00022723"/>
    </source>
</evidence>
<evidence type="ECO:0000256" key="3">
    <source>
        <dbReference type="ARBA" id="ARBA00022833"/>
    </source>
</evidence>
<feature type="compositionally biased region" description="Low complexity" evidence="5">
    <location>
        <begin position="19"/>
        <end position="36"/>
    </location>
</feature>
<keyword evidence="3" id="KW-0862">Zinc</keyword>
<dbReference type="GO" id="GO:0008270">
    <property type="term" value="F:zinc ion binding"/>
    <property type="evidence" value="ECO:0007669"/>
    <property type="project" value="UniProtKB-KW"/>
</dbReference>
<feature type="region of interest" description="Disordered" evidence="5">
    <location>
        <begin position="1"/>
        <end position="40"/>
    </location>
</feature>
<evidence type="ECO:0000256" key="2">
    <source>
        <dbReference type="ARBA" id="ARBA00022771"/>
    </source>
</evidence>
<proteinExistence type="predicted"/>
<evidence type="ECO:0000256" key="4">
    <source>
        <dbReference type="PROSITE-ProRule" id="PRU00134"/>
    </source>
</evidence>
<organism evidence="7 8">
    <name type="scientific">Steccherinum ochraceum</name>
    <dbReference type="NCBI Taxonomy" id="92696"/>
    <lineage>
        <taxon>Eukaryota</taxon>
        <taxon>Fungi</taxon>
        <taxon>Dikarya</taxon>
        <taxon>Basidiomycota</taxon>
        <taxon>Agaricomycotina</taxon>
        <taxon>Agaricomycetes</taxon>
        <taxon>Polyporales</taxon>
        <taxon>Steccherinaceae</taxon>
        <taxon>Steccherinum</taxon>
    </lineage>
</organism>
<feature type="domain" description="MYND-type" evidence="6">
    <location>
        <begin position="168"/>
        <end position="226"/>
    </location>
</feature>
<dbReference type="Gene3D" id="6.10.140.2220">
    <property type="match status" value="1"/>
</dbReference>
<protein>
    <recommendedName>
        <fullName evidence="6">MYND-type domain-containing protein</fullName>
    </recommendedName>
</protein>
<dbReference type="InterPro" id="IPR002893">
    <property type="entry name" value="Znf_MYND"/>
</dbReference>
<accession>A0A4R0RHN6</accession>
<keyword evidence="8" id="KW-1185">Reference proteome</keyword>
<evidence type="ECO:0000313" key="8">
    <source>
        <dbReference type="Proteomes" id="UP000292702"/>
    </source>
</evidence>
<dbReference type="SUPFAM" id="SSF144232">
    <property type="entry name" value="HIT/MYND zinc finger-like"/>
    <property type="match status" value="1"/>
</dbReference>
<feature type="compositionally biased region" description="Basic residues" evidence="5">
    <location>
        <begin position="1"/>
        <end position="11"/>
    </location>
</feature>
<name>A0A4R0RHN6_9APHY</name>
<gene>
    <name evidence="7" type="ORF">EIP91_011858</name>
</gene>
<dbReference type="OrthoDB" id="5231159at2759"/>
<dbReference type="Proteomes" id="UP000292702">
    <property type="component" value="Unassembled WGS sequence"/>
</dbReference>
<evidence type="ECO:0000259" key="6">
    <source>
        <dbReference type="PROSITE" id="PS50865"/>
    </source>
</evidence>
<dbReference type="AlphaFoldDB" id="A0A4R0RHN6"/>
<comment type="caution">
    <text evidence="7">The sequence shown here is derived from an EMBL/GenBank/DDBJ whole genome shotgun (WGS) entry which is preliminary data.</text>
</comment>
<dbReference type="Pfam" id="PF01753">
    <property type="entry name" value="zf-MYND"/>
    <property type="match status" value="1"/>
</dbReference>